<name>X1EFB4_9ZZZZ</name>
<gene>
    <name evidence="2" type="ORF">S01H4_60370</name>
</gene>
<accession>X1EFB4</accession>
<evidence type="ECO:0000313" key="2">
    <source>
        <dbReference type="EMBL" id="GAH15844.1"/>
    </source>
</evidence>
<dbReference type="EMBL" id="BART01035586">
    <property type="protein sequence ID" value="GAH15844.1"/>
    <property type="molecule type" value="Genomic_DNA"/>
</dbReference>
<feature type="transmembrane region" description="Helical" evidence="1">
    <location>
        <begin position="59"/>
        <end position="88"/>
    </location>
</feature>
<dbReference type="AlphaFoldDB" id="X1EFB4"/>
<evidence type="ECO:0000256" key="1">
    <source>
        <dbReference type="SAM" id="Phobius"/>
    </source>
</evidence>
<protein>
    <recommendedName>
        <fullName evidence="3">DUF4190 domain-containing protein</fullName>
    </recommendedName>
</protein>
<proteinExistence type="predicted"/>
<keyword evidence="1" id="KW-0812">Transmembrane</keyword>
<organism evidence="2">
    <name type="scientific">marine sediment metagenome</name>
    <dbReference type="NCBI Taxonomy" id="412755"/>
    <lineage>
        <taxon>unclassified sequences</taxon>
        <taxon>metagenomes</taxon>
        <taxon>ecological metagenomes</taxon>
    </lineage>
</organism>
<reference evidence="2" key="1">
    <citation type="journal article" date="2014" name="Front. Microbiol.">
        <title>High frequency of phylogenetically diverse reductive dehalogenase-homologous genes in deep subseafloor sedimentary metagenomes.</title>
        <authorList>
            <person name="Kawai M."/>
            <person name="Futagami T."/>
            <person name="Toyoda A."/>
            <person name="Takaki Y."/>
            <person name="Nishi S."/>
            <person name="Hori S."/>
            <person name="Arai W."/>
            <person name="Tsubouchi T."/>
            <person name="Morono Y."/>
            <person name="Uchiyama I."/>
            <person name="Ito T."/>
            <person name="Fujiyama A."/>
            <person name="Inagaki F."/>
            <person name="Takami H."/>
        </authorList>
    </citation>
    <scope>NUCLEOTIDE SEQUENCE</scope>
    <source>
        <strain evidence="2">Expedition CK06-06</strain>
    </source>
</reference>
<sequence length="91" mass="9616">MGKLFGILALLCGILGLFAWLLLAALPYGIYYLPGAAILFGIIGLFADESKGMAIAGLIFGIFDIVFILFILPMLLVFLILAGLGALLPTL</sequence>
<feature type="transmembrane region" description="Helical" evidence="1">
    <location>
        <begin position="29"/>
        <end position="47"/>
    </location>
</feature>
<comment type="caution">
    <text evidence="2">The sequence shown here is derived from an EMBL/GenBank/DDBJ whole genome shotgun (WGS) entry which is preliminary data.</text>
</comment>
<keyword evidence="1" id="KW-0472">Membrane</keyword>
<evidence type="ECO:0008006" key="3">
    <source>
        <dbReference type="Google" id="ProtNLM"/>
    </source>
</evidence>
<keyword evidence="1" id="KW-1133">Transmembrane helix</keyword>